<reference evidence="1 2" key="1">
    <citation type="submission" date="2019-07" db="EMBL/GenBank/DDBJ databases">
        <title>Whole genome shotgun sequence of Nocardia ninae NBRC 108245.</title>
        <authorList>
            <person name="Hosoyama A."/>
            <person name="Uohara A."/>
            <person name="Ohji S."/>
            <person name="Ichikawa N."/>
        </authorList>
    </citation>
    <scope>NUCLEOTIDE SEQUENCE [LARGE SCALE GENOMIC DNA]</scope>
    <source>
        <strain evidence="1 2">NBRC 108245</strain>
    </source>
</reference>
<dbReference type="EMBL" id="BJXA01000102">
    <property type="protein sequence ID" value="GEM43533.1"/>
    <property type="molecule type" value="Genomic_DNA"/>
</dbReference>
<proteinExistence type="predicted"/>
<evidence type="ECO:0000313" key="1">
    <source>
        <dbReference type="EMBL" id="GEM43533.1"/>
    </source>
</evidence>
<gene>
    <name evidence="1" type="ORF">NN4_80520</name>
</gene>
<protein>
    <submittedName>
        <fullName evidence="1">Uncharacterized protein</fullName>
    </submittedName>
</protein>
<sequence>MQLLTQRDLAAANRALWRHYVPLNMNGAPEGMRNGANAGGAVVVGKIRTGSRDPHPLRGPKWVRIPREGADFAGCGLVHSPGGLESQRHRSP</sequence>
<accession>A0A511MSH2</accession>
<organism evidence="1 2">
    <name type="scientific">Nocardia ninae NBRC 108245</name>
    <dbReference type="NCBI Taxonomy" id="1210091"/>
    <lineage>
        <taxon>Bacteria</taxon>
        <taxon>Bacillati</taxon>
        <taxon>Actinomycetota</taxon>
        <taxon>Actinomycetes</taxon>
        <taxon>Mycobacteriales</taxon>
        <taxon>Nocardiaceae</taxon>
        <taxon>Nocardia</taxon>
    </lineage>
</organism>
<dbReference type="Proteomes" id="UP000321424">
    <property type="component" value="Unassembled WGS sequence"/>
</dbReference>
<evidence type="ECO:0000313" key="2">
    <source>
        <dbReference type="Proteomes" id="UP000321424"/>
    </source>
</evidence>
<name>A0A511MSH2_9NOCA</name>
<dbReference type="AlphaFoldDB" id="A0A511MSH2"/>
<comment type="caution">
    <text evidence="1">The sequence shown here is derived from an EMBL/GenBank/DDBJ whole genome shotgun (WGS) entry which is preliminary data.</text>
</comment>
<keyword evidence="2" id="KW-1185">Reference proteome</keyword>